<dbReference type="GO" id="GO:0005829">
    <property type="term" value="C:cytosol"/>
    <property type="evidence" value="ECO:0007669"/>
    <property type="project" value="TreeGrafter"/>
</dbReference>
<dbReference type="InterPro" id="IPR041492">
    <property type="entry name" value="HAD_2"/>
</dbReference>
<keyword evidence="1" id="KW-0378">Hydrolase</keyword>
<evidence type="ECO:0000313" key="1">
    <source>
        <dbReference type="EMBL" id="HIX65585.1"/>
    </source>
</evidence>
<dbReference type="InterPro" id="IPR036412">
    <property type="entry name" value="HAD-like_sf"/>
</dbReference>
<dbReference type="EMBL" id="DXES01000113">
    <property type="protein sequence ID" value="HIX65585.1"/>
    <property type="molecule type" value="Genomic_DNA"/>
</dbReference>
<organism evidence="1 2">
    <name type="scientific">Candidatus Anaerotruncus excrementipullorum</name>
    <dbReference type="NCBI Taxonomy" id="2838465"/>
    <lineage>
        <taxon>Bacteria</taxon>
        <taxon>Bacillati</taxon>
        <taxon>Bacillota</taxon>
        <taxon>Clostridia</taxon>
        <taxon>Eubacteriales</taxon>
        <taxon>Oscillospiraceae</taxon>
        <taxon>Anaerotruncus</taxon>
    </lineage>
</organism>
<dbReference type="Pfam" id="PF13419">
    <property type="entry name" value="HAD_2"/>
    <property type="match status" value="1"/>
</dbReference>
<sequence>MIYLVAFDLDGTLSQSDRFLPRSYRLAAQKLGAAQPPEETLRNMIGGSYTDNRRLMEPYLPPEQYDLFSQYTREFAVELSQGCAYPEIVDCLEALKGMGCLPVLCSNGLSDYVEGILQAEGLRSQFGQLLYGQRGWDKTQVLAYLMEAYHAGCTVMVGDRHFDLEAARGNGVPFIGCGYGLFPQEIQTADRVVASPAQIPQAVRELLGL</sequence>
<gene>
    <name evidence="1" type="ORF">H9736_04980</name>
</gene>
<reference evidence="1" key="1">
    <citation type="journal article" date="2021" name="PeerJ">
        <title>Extensive microbial diversity within the chicken gut microbiome revealed by metagenomics and culture.</title>
        <authorList>
            <person name="Gilroy R."/>
            <person name="Ravi A."/>
            <person name="Getino M."/>
            <person name="Pursley I."/>
            <person name="Horton D.L."/>
            <person name="Alikhan N.F."/>
            <person name="Baker D."/>
            <person name="Gharbi K."/>
            <person name="Hall N."/>
            <person name="Watson M."/>
            <person name="Adriaenssens E.M."/>
            <person name="Foster-Nyarko E."/>
            <person name="Jarju S."/>
            <person name="Secka A."/>
            <person name="Antonio M."/>
            <person name="Oren A."/>
            <person name="Chaudhuri R.R."/>
            <person name="La Ragione R."/>
            <person name="Hildebrand F."/>
            <person name="Pallen M.J."/>
        </authorList>
    </citation>
    <scope>NUCLEOTIDE SEQUENCE</scope>
    <source>
        <strain evidence="1">CHK188-5543</strain>
    </source>
</reference>
<dbReference type="Proteomes" id="UP000886800">
    <property type="component" value="Unassembled WGS sequence"/>
</dbReference>
<dbReference type="PANTHER" id="PTHR43434">
    <property type="entry name" value="PHOSPHOGLYCOLATE PHOSPHATASE"/>
    <property type="match status" value="1"/>
</dbReference>
<dbReference type="SFLD" id="SFLDS00003">
    <property type="entry name" value="Haloacid_Dehalogenase"/>
    <property type="match status" value="1"/>
</dbReference>
<dbReference type="GO" id="GO:0008967">
    <property type="term" value="F:phosphoglycolate phosphatase activity"/>
    <property type="evidence" value="ECO:0007669"/>
    <property type="project" value="TreeGrafter"/>
</dbReference>
<dbReference type="InterPro" id="IPR023214">
    <property type="entry name" value="HAD_sf"/>
</dbReference>
<dbReference type="InterPro" id="IPR050155">
    <property type="entry name" value="HAD-like_hydrolase_sf"/>
</dbReference>
<proteinExistence type="predicted"/>
<name>A0A9D1WT75_9FIRM</name>
<dbReference type="PANTHER" id="PTHR43434:SF1">
    <property type="entry name" value="PHOSPHOGLYCOLATE PHOSPHATASE"/>
    <property type="match status" value="1"/>
</dbReference>
<accession>A0A9D1WT75</accession>
<dbReference type="SFLD" id="SFLDG01129">
    <property type="entry name" value="C1.5:_HAD__Beta-PGM__Phosphata"/>
    <property type="match status" value="1"/>
</dbReference>
<dbReference type="Gene3D" id="1.10.150.240">
    <property type="entry name" value="Putative phosphatase, domain 2"/>
    <property type="match status" value="1"/>
</dbReference>
<dbReference type="AlphaFoldDB" id="A0A9D1WT75"/>
<comment type="caution">
    <text evidence="1">The sequence shown here is derived from an EMBL/GenBank/DDBJ whole genome shotgun (WGS) entry which is preliminary data.</text>
</comment>
<dbReference type="SUPFAM" id="SSF56784">
    <property type="entry name" value="HAD-like"/>
    <property type="match status" value="1"/>
</dbReference>
<dbReference type="InterPro" id="IPR023198">
    <property type="entry name" value="PGP-like_dom2"/>
</dbReference>
<dbReference type="GO" id="GO:0006281">
    <property type="term" value="P:DNA repair"/>
    <property type="evidence" value="ECO:0007669"/>
    <property type="project" value="TreeGrafter"/>
</dbReference>
<reference evidence="1" key="2">
    <citation type="submission" date="2021-04" db="EMBL/GenBank/DDBJ databases">
        <authorList>
            <person name="Gilroy R."/>
        </authorList>
    </citation>
    <scope>NUCLEOTIDE SEQUENCE</scope>
    <source>
        <strain evidence="1">CHK188-5543</strain>
    </source>
</reference>
<protein>
    <submittedName>
        <fullName evidence="1">HAD family hydrolase</fullName>
    </submittedName>
</protein>
<evidence type="ECO:0000313" key="2">
    <source>
        <dbReference type="Proteomes" id="UP000886800"/>
    </source>
</evidence>
<dbReference type="Gene3D" id="3.40.50.1000">
    <property type="entry name" value="HAD superfamily/HAD-like"/>
    <property type="match status" value="1"/>
</dbReference>